<evidence type="ECO:0000259" key="1">
    <source>
        <dbReference type="PROSITE" id="PS50076"/>
    </source>
</evidence>
<dbReference type="Proteomes" id="UP000663844">
    <property type="component" value="Unassembled WGS sequence"/>
</dbReference>
<organism evidence="2 3">
    <name type="scientific">Adineta steineri</name>
    <dbReference type="NCBI Taxonomy" id="433720"/>
    <lineage>
        <taxon>Eukaryota</taxon>
        <taxon>Metazoa</taxon>
        <taxon>Spiralia</taxon>
        <taxon>Gnathifera</taxon>
        <taxon>Rotifera</taxon>
        <taxon>Eurotatoria</taxon>
        <taxon>Bdelloidea</taxon>
        <taxon>Adinetida</taxon>
        <taxon>Adinetidae</taxon>
        <taxon>Adineta</taxon>
    </lineage>
</organism>
<evidence type="ECO:0000313" key="2">
    <source>
        <dbReference type="EMBL" id="CAF4438674.1"/>
    </source>
</evidence>
<comment type="caution">
    <text evidence="2">The sequence shown here is derived from an EMBL/GenBank/DDBJ whole genome shotgun (WGS) entry which is preliminary data.</text>
</comment>
<dbReference type="InterPro" id="IPR018253">
    <property type="entry name" value="DnaJ_domain_CS"/>
</dbReference>
<dbReference type="Gene3D" id="1.10.287.110">
    <property type="entry name" value="DnaJ domain"/>
    <property type="match status" value="1"/>
</dbReference>
<dbReference type="SUPFAM" id="SSF46565">
    <property type="entry name" value="Chaperone J-domain"/>
    <property type="match status" value="1"/>
</dbReference>
<dbReference type="PANTHER" id="PTHR44298:SF1">
    <property type="entry name" value="DNAJ HOMOLOG SUBFAMILY B MEMBER 11"/>
    <property type="match status" value="1"/>
</dbReference>
<dbReference type="AlphaFoldDB" id="A0A820RQ93"/>
<dbReference type="InterPro" id="IPR051736">
    <property type="entry name" value="DnaJ-B11-like"/>
</dbReference>
<dbReference type="InterPro" id="IPR036869">
    <property type="entry name" value="J_dom_sf"/>
</dbReference>
<name>A0A820RQ93_9BILA</name>
<dbReference type="PROSITE" id="PS00636">
    <property type="entry name" value="DNAJ_1"/>
    <property type="match status" value="1"/>
</dbReference>
<dbReference type="EMBL" id="CAJOAZ010031228">
    <property type="protein sequence ID" value="CAF4438674.1"/>
    <property type="molecule type" value="Genomic_DNA"/>
</dbReference>
<dbReference type="GO" id="GO:0051604">
    <property type="term" value="P:protein maturation"/>
    <property type="evidence" value="ECO:0007669"/>
    <property type="project" value="TreeGrafter"/>
</dbReference>
<feature type="domain" description="J" evidence="1">
    <location>
        <begin position="1"/>
        <end position="28"/>
    </location>
</feature>
<accession>A0A820RQ93</accession>
<protein>
    <recommendedName>
        <fullName evidence="1">J domain-containing protein</fullName>
    </recommendedName>
</protein>
<proteinExistence type="predicted"/>
<evidence type="ECO:0000313" key="3">
    <source>
        <dbReference type="Proteomes" id="UP000663844"/>
    </source>
</evidence>
<dbReference type="GO" id="GO:0051082">
    <property type="term" value="F:unfolded protein binding"/>
    <property type="evidence" value="ECO:0007669"/>
    <property type="project" value="TreeGrafter"/>
</dbReference>
<dbReference type="PANTHER" id="PTHR44298">
    <property type="entry name" value="DNAJ HOMOLOG SUBFAMILY B MEMBER 11"/>
    <property type="match status" value="1"/>
</dbReference>
<dbReference type="GO" id="GO:0005783">
    <property type="term" value="C:endoplasmic reticulum"/>
    <property type="evidence" value="ECO:0007669"/>
    <property type="project" value="TreeGrafter"/>
</dbReference>
<dbReference type="PROSITE" id="PS50076">
    <property type="entry name" value="DNAJ_2"/>
    <property type="match status" value="1"/>
</dbReference>
<gene>
    <name evidence="2" type="ORF">OXD698_LOCUS53680</name>
</gene>
<dbReference type="InterPro" id="IPR001623">
    <property type="entry name" value="DnaJ_domain"/>
</dbReference>
<feature type="non-terminal residue" evidence="2">
    <location>
        <position position="1"/>
    </location>
</feature>
<sequence>AQEKFQDLGAAYETLSDTDKRKVYDKHGEEGLKQQGGGDGFHDPFSSFFGDFFPFGGGSRDDGQHHVPRGGDLVMNLYVTLEEVYNGNFIEVNQ</sequence>
<dbReference type="GO" id="GO:0051787">
    <property type="term" value="F:misfolded protein binding"/>
    <property type="evidence" value="ECO:0007669"/>
    <property type="project" value="TreeGrafter"/>
</dbReference>
<reference evidence="2" key="1">
    <citation type="submission" date="2021-02" db="EMBL/GenBank/DDBJ databases">
        <authorList>
            <person name="Nowell W R."/>
        </authorList>
    </citation>
    <scope>NUCLEOTIDE SEQUENCE</scope>
</reference>